<proteinExistence type="predicted"/>
<accession>A0A1I4W620</accession>
<dbReference type="InterPro" id="IPR000524">
    <property type="entry name" value="Tscrpt_reg_HTH_GntR"/>
</dbReference>
<dbReference type="InterPro" id="IPR008920">
    <property type="entry name" value="TF_FadR/GntR_C"/>
</dbReference>
<keyword evidence="6" id="KW-1185">Reference proteome</keyword>
<dbReference type="Gene3D" id="1.20.120.530">
    <property type="entry name" value="GntR ligand-binding domain-like"/>
    <property type="match status" value="1"/>
</dbReference>
<protein>
    <submittedName>
        <fullName evidence="5">Transcriptional regulator, GntR family</fullName>
    </submittedName>
</protein>
<dbReference type="Pfam" id="PF07729">
    <property type="entry name" value="FCD"/>
    <property type="match status" value="1"/>
</dbReference>
<evidence type="ECO:0000256" key="3">
    <source>
        <dbReference type="ARBA" id="ARBA00023163"/>
    </source>
</evidence>
<name>A0A1I4W620_9BACT</name>
<keyword evidence="2" id="KW-0238">DNA-binding</keyword>
<dbReference type="InterPro" id="IPR011711">
    <property type="entry name" value="GntR_C"/>
</dbReference>
<feature type="domain" description="HTH gntR-type" evidence="4">
    <location>
        <begin position="14"/>
        <end position="82"/>
    </location>
</feature>
<dbReference type="OrthoDB" id="5343675at2"/>
<dbReference type="InterPro" id="IPR036388">
    <property type="entry name" value="WH-like_DNA-bd_sf"/>
</dbReference>
<keyword evidence="1" id="KW-0805">Transcription regulation</keyword>
<evidence type="ECO:0000259" key="4">
    <source>
        <dbReference type="PROSITE" id="PS50949"/>
    </source>
</evidence>
<dbReference type="EMBL" id="FOUU01000014">
    <property type="protein sequence ID" value="SFN09144.1"/>
    <property type="molecule type" value="Genomic_DNA"/>
</dbReference>
<organism evidence="5 6">
    <name type="scientific">Thermodesulforhabdus norvegica</name>
    <dbReference type="NCBI Taxonomy" id="39841"/>
    <lineage>
        <taxon>Bacteria</taxon>
        <taxon>Pseudomonadati</taxon>
        <taxon>Thermodesulfobacteriota</taxon>
        <taxon>Syntrophobacteria</taxon>
        <taxon>Syntrophobacterales</taxon>
        <taxon>Thermodesulforhabdaceae</taxon>
        <taxon>Thermodesulforhabdus</taxon>
    </lineage>
</organism>
<keyword evidence="3" id="KW-0804">Transcription</keyword>
<dbReference type="Proteomes" id="UP000199611">
    <property type="component" value="Unassembled WGS sequence"/>
</dbReference>
<dbReference type="GO" id="GO:0003700">
    <property type="term" value="F:DNA-binding transcription factor activity"/>
    <property type="evidence" value="ECO:0007669"/>
    <property type="project" value="InterPro"/>
</dbReference>
<dbReference type="PANTHER" id="PTHR43537:SF5">
    <property type="entry name" value="UXU OPERON TRANSCRIPTIONAL REGULATOR"/>
    <property type="match status" value="1"/>
</dbReference>
<evidence type="ECO:0000313" key="5">
    <source>
        <dbReference type="EMBL" id="SFN09144.1"/>
    </source>
</evidence>
<dbReference type="PANTHER" id="PTHR43537">
    <property type="entry name" value="TRANSCRIPTIONAL REGULATOR, GNTR FAMILY"/>
    <property type="match status" value="1"/>
</dbReference>
<dbReference type="SMART" id="SM00345">
    <property type="entry name" value="HTH_GNTR"/>
    <property type="match status" value="1"/>
</dbReference>
<dbReference type="RefSeq" id="WP_093396448.1">
    <property type="nucleotide sequence ID" value="NZ_FOUU01000014.1"/>
</dbReference>
<gene>
    <name evidence="5" type="ORF">SAMN05660836_02632</name>
</gene>
<dbReference type="SUPFAM" id="SSF48008">
    <property type="entry name" value="GntR ligand-binding domain-like"/>
    <property type="match status" value="1"/>
</dbReference>
<dbReference type="PROSITE" id="PS50949">
    <property type="entry name" value="HTH_GNTR"/>
    <property type="match status" value="1"/>
</dbReference>
<dbReference type="GO" id="GO:0003677">
    <property type="term" value="F:DNA binding"/>
    <property type="evidence" value="ECO:0007669"/>
    <property type="project" value="UniProtKB-KW"/>
</dbReference>
<dbReference type="Pfam" id="PF00392">
    <property type="entry name" value="GntR"/>
    <property type="match status" value="1"/>
</dbReference>
<dbReference type="InterPro" id="IPR036390">
    <property type="entry name" value="WH_DNA-bd_sf"/>
</dbReference>
<evidence type="ECO:0000256" key="1">
    <source>
        <dbReference type="ARBA" id="ARBA00023015"/>
    </source>
</evidence>
<evidence type="ECO:0000256" key="2">
    <source>
        <dbReference type="ARBA" id="ARBA00023125"/>
    </source>
</evidence>
<dbReference type="PRINTS" id="PR00035">
    <property type="entry name" value="HTHGNTR"/>
</dbReference>
<evidence type="ECO:0000313" key="6">
    <source>
        <dbReference type="Proteomes" id="UP000199611"/>
    </source>
</evidence>
<dbReference type="SMART" id="SM00895">
    <property type="entry name" value="FCD"/>
    <property type="match status" value="1"/>
</dbReference>
<dbReference type="SUPFAM" id="SSF46785">
    <property type="entry name" value="Winged helix' DNA-binding domain"/>
    <property type="match status" value="1"/>
</dbReference>
<sequence>MTPSSIPLKPIKPKKISDQVCDQLMELIYRGYLKPGEKLMPERSLAEVLGVSRPTVREAINKLVTMGLLEHRQGQGTFVRHPAKAERNPLFEALDVDNASLVEILEVRMGLECNAASLAALRADERDLEFLKESLEEMKKDVASGGLGHEADVSFHMAISYATKNPVQVRIMRNMYDILFFGIKQNLQGLYKNPENIEIIISQHRAIFEAIQSRDPEQAEEAMRRHITFVRDYFARRPTSSLAESE</sequence>
<dbReference type="AlphaFoldDB" id="A0A1I4W620"/>
<dbReference type="STRING" id="39841.SAMN05660836_02632"/>
<reference evidence="5 6" key="1">
    <citation type="submission" date="2016-10" db="EMBL/GenBank/DDBJ databases">
        <authorList>
            <person name="de Groot N.N."/>
        </authorList>
    </citation>
    <scope>NUCLEOTIDE SEQUENCE [LARGE SCALE GENOMIC DNA]</scope>
    <source>
        <strain evidence="5 6">DSM 9990</strain>
    </source>
</reference>
<dbReference type="CDD" id="cd07377">
    <property type="entry name" value="WHTH_GntR"/>
    <property type="match status" value="1"/>
</dbReference>
<dbReference type="Gene3D" id="1.10.10.10">
    <property type="entry name" value="Winged helix-like DNA-binding domain superfamily/Winged helix DNA-binding domain"/>
    <property type="match status" value="1"/>
</dbReference>